<gene>
    <name evidence="2" type="ORF">CVT26_015090</name>
</gene>
<feature type="region of interest" description="Disordered" evidence="1">
    <location>
        <begin position="440"/>
        <end position="461"/>
    </location>
</feature>
<dbReference type="AlphaFoldDB" id="A0A409WS09"/>
<evidence type="ECO:0000313" key="2">
    <source>
        <dbReference type="EMBL" id="PPQ81259.1"/>
    </source>
</evidence>
<feature type="compositionally biased region" description="Polar residues" evidence="1">
    <location>
        <begin position="440"/>
        <end position="450"/>
    </location>
</feature>
<feature type="compositionally biased region" description="Acidic residues" evidence="1">
    <location>
        <begin position="406"/>
        <end position="417"/>
    </location>
</feature>
<proteinExistence type="predicted"/>
<evidence type="ECO:0000313" key="3">
    <source>
        <dbReference type="Proteomes" id="UP000284706"/>
    </source>
</evidence>
<dbReference type="OrthoDB" id="3228507at2759"/>
<dbReference type="SUPFAM" id="SSF117281">
    <property type="entry name" value="Kelch motif"/>
    <property type="match status" value="2"/>
</dbReference>
<dbReference type="EMBL" id="NHYE01004886">
    <property type="protein sequence ID" value="PPQ81259.1"/>
    <property type="molecule type" value="Genomic_DNA"/>
</dbReference>
<dbReference type="PANTHER" id="PTHR23244">
    <property type="entry name" value="KELCH REPEAT DOMAIN"/>
    <property type="match status" value="1"/>
</dbReference>
<dbReference type="Proteomes" id="UP000284706">
    <property type="component" value="Unassembled WGS sequence"/>
</dbReference>
<evidence type="ECO:0000256" key="1">
    <source>
        <dbReference type="SAM" id="MobiDB-lite"/>
    </source>
</evidence>
<feature type="region of interest" description="Disordered" evidence="1">
    <location>
        <begin position="1"/>
        <end position="29"/>
    </location>
</feature>
<protein>
    <submittedName>
        <fullName evidence="2">Uncharacterized protein</fullName>
    </submittedName>
</protein>
<keyword evidence="3" id="KW-1185">Reference proteome</keyword>
<sequence>MVVVTRASQSSRQGSARSKPPLQSSSTSNHDLWVAKKLRGSYPPLTITSRTVIDPRREKVYIYGGFHDADKAQMPTPNFHVFDTKSMEFTDLTNSLTRVTAGDLILDTASKRRHHRLPSLSQPGLALLELRDSHIIFLFGGYDAGDIDGPSSSLIAINPVLKTWFRVEFETNDCSPPAPRINPVLVGVNESLYIFGGLKGFENPWLHHRSYSIAKFPSGLSSAKCRWIAVDVPYPDTIPTDKVFGRGLPVHDGNMILLLPGRPRYKAKMDYEKNSIFYFQINSKTFLQANVKGMLPRKVHWDFAYNYDPTLTASGGLLPSGSPPTIPSVFVCTWIPHGKRNLASELWQYTVFPKDTFVRLGVSDRLYKFKKDLQLFSMIGDRAFLMGRGGQKRTTQGTKNRTSEAGETDGETDDDDDYQAEGAMCNTYIEIPLQAFLPKKTSSARTQPVRSTPKARTHAKPVKRELWAANDLEGDFPPLTVHSKTVTDASRGKVYVYGGCMLGDEAEMPMPYLHVFDTATKKFTDLTYSLTFVTPGDPYSDAMLKREVKLLPALSQPGVVLVELRGHPVILLYGGYDAGEDEGPSSALIAINTSHKEWYYVEFEDNEFAPPSARIDPILVGVHGKLYIFGGLEAFGQAWAYHRTYSIVDFQLGARTHKCKWLMVDTPYPDTVPANQIFGKGLPVQNGVTILLLPGREQATSHFNFRRDNVFYFITMNNTFQQADVTGELPRQIHWYYACNLDPTVTQPGSSSSSAPNSSSPSVLLCTWIPHGPEDLSPEFWQFKTYPENRFIRLNVQDRIYALEKNFQRFALVGSRAFLMGQGDDAVRDEDAMCDTYVEIPLRNL</sequence>
<name>A0A409WS09_9AGAR</name>
<feature type="compositionally biased region" description="Low complexity" evidence="1">
    <location>
        <begin position="1"/>
        <end position="18"/>
    </location>
</feature>
<feature type="region of interest" description="Disordered" evidence="1">
    <location>
        <begin position="389"/>
        <end position="417"/>
    </location>
</feature>
<comment type="caution">
    <text evidence="2">The sequence shown here is derived from an EMBL/GenBank/DDBJ whole genome shotgun (WGS) entry which is preliminary data.</text>
</comment>
<dbReference type="InterPro" id="IPR015915">
    <property type="entry name" value="Kelch-typ_b-propeller"/>
</dbReference>
<organism evidence="2 3">
    <name type="scientific">Gymnopilus dilepis</name>
    <dbReference type="NCBI Taxonomy" id="231916"/>
    <lineage>
        <taxon>Eukaryota</taxon>
        <taxon>Fungi</taxon>
        <taxon>Dikarya</taxon>
        <taxon>Basidiomycota</taxon>
        <taxon>Agaricomycotina</taxon>
        <taxon>Agaricomycetes</taxon>
        <taxon>Agaricomycetidae</taxon>
        <taxon>Agaricales</taxon>
        <taxon>Agaricineae</taxon>
        <taxon>Hymenogastraceae</taxon>
        <taxon>Gymnopilus</taxon>
    </lineage>
</organism>
<accession>A0A409WS09</accession>
<dbReference type="Gene3D" id="2.120.10.80">
    <property type="entry name" value="Kelch-type beta propeller"/>
    <property type="match status" value="2"/>
</dbReference>
<dbReference type="STRING" id="231916.A0A409WS09"/>
<reference evidence="2 3" key="1">
    <citation type="journal article" date="2018" name="Evol. Lett.">
        <title>Horizontal gene cluster transfer increased hallucinogenic mushroom diversity.</title>
        <authorList>
            <person name="Reynolds H.T."/>
            <person name="Vijayakumar V."/>
            <person name="Gluck-Thaler E."/>
            <person name="Korotkin H.B."/>
            <person name="Matheny P.B."/>
            <person name="Slot J.C."/>
        </authorList>
    </citation>
    <scope>NUCLEOTIDE SEQUENCE [LARGE SCALE GENOMIC DNA]</scope>
    <source>
        <strain evidence="2 3">SRW20</strain>
    </source>
</reference>
<dbReference type="InParanoid" id="A0A409WS09"/>